<dbReference type="EMBL" id="ML119718">
    <property type="protein sequence ID" value="RPA77938.1"/>
    <property type="molecule type" value="Genomic_DNA"/>
</dbReference>
<reference evidence="1 2" key="1">
    <citation type="journal article" date="2018" name="Nat. Ecol. Evol.">
        <title>Pezizomycetes genomes reveal the molecular basis of ectomycorrhizal truffle lifestyle.</title>
        <authorList>
            <person name="Murat C."/>
            <person name="Payen T."/>
            <person name="Noel B."/>
            <person name="Kuo A."/>
            <person name="Morin E."/>
            <person name="Chen J."/>
            <person name="Kohler A."/>
            <person name="Krizsan K."/>
            <person name="Balestrini R."/>
            <person name="Da Silva C."/>
            <person name="Montanini B."/>
            <person name="Hainaut M."/>
            <person name="Levati E."/>
            <person name="Barry K.W."/>
            <person name="Belfiori B."/>
            <person name="Cichocki N."/>
            <person name="Clum A."/>
            <person name="Dockter R.B."/>
            <person name="Fauchery L."/>
            <person name="Guy J."/>
            <person name="Iotti M."/>
            <person name="Le Tacon F."/>
            <person name="Lindquist E.A."/>
            <person name="Lipzen A."/>
            <person name="Malagnac F."/>
            <person name="Mello A."/>
            <person name="Molinier V."/>
            <person name="Miyauchi S."/>
            <person name="Poulain J."/>
            <person name="Riccioni C."/>
            <person name="Rubini A."/>
            <person name="Sitrit Y."/>
            <person name="Splivallo R."/>
            <person name="Traeger S."/>
            <person name="Wang M."/>
            <person name="Zifcakova L."/>
            <person name="Wipf D."/>
            <person name="Zambonelli A."/>
            <person name="Paolocci F."/>
            <person name="Nowrousian M."/>
            <person name="Ottonello S."/>
            <person name="Baldrian P."/>
            <person name="Spatafora J.W."/>
            <person name="Henrissat B."/>
            <person name="Nagy L.G."/>
            <person name="Aury J.M."/>
            <person name="Wincker P."/>
            <person name="Grigoriev I.V."/>
            <person name="Bonfante P."/>
            <person name="Martin F.M."/>
        </authorList>
    </citation>
    <scope>NUCLEOTIDE SEQUENCE [LARGE SCALE GENOMIC DNA]</scope>
    <source>
        <strain evidence="1 2">RN42</strain>
    </source>
</reference>
<gene>
    <name evidence="1" type="ORF">BJ508DRAFT_364119</name>
</gene>
<sequence>MATRTTTLTTLPYEILSSILSHLPTHLLPHTLIFESFLPAERTNVPYYECLYRGSLRCLDLCHFDKVLGLSLGAYKSGRFGEPQSREETRGLGGWGSFFVPVAERVEVPAEGEEEVVDWLRGVETPVQTVILRAEETFVELCPQASLVLKGGAQGVLTTVVGVFDGVRVRLSREWLGRMARMGRERNGGEWEGEWVQVGKRGDVAIRMRVYGDDLADAGAEDEGVGRTVTYRVKYEEIMVQTGLLLMVLEQSREEEMAYGPEARALVLGGF</sequence>
<dbReference type="AlphaFoldDB" id="A0A3N4HZN5"/>
<dbReference type="OrthoDB" id="9981546at2759"/>
<protein>
    <recommendedName>
        <fullName evidence="3">F-box domain-containing protein</fullName>
    </recommendedName>
</protein>
<organism evidence="1 2">
    <name type="scientific">Ascobolus immersus RN42</name>
    <dbReference type="NCBI Taxonomy" id="1160509"/>
    <lineage>
        <taxon>Eukaryota</taxon>
        <taxon>Fungi</taxon>
        <taxon>Dikarya</taxon>
        <taxon>Ascomycota</taxon>
        <taxon>Pezizomycotina</taxon>
        <taxon>Pezizomycetes</taxon>
        <taxon>Pezizales</taxon>
        <taxon>Ascobolaceae</taxon>
        <taxon>Ascobolus</taxon>
    </lineage>
</organism>
<name>A0A3N4HZN5_ASCIM</name>
<evidence type="ECO:0008006" key="3">
    <source>
        <dbReference type="Google" id="ProtNLM"/>
    </source>
</evidence>
<accession>A0A3N4HZN5</accession>
<evidence type="ECO:0000313" key="1">
    <source>
        <dbReference type="EMBL" id="RPA77938.1"/>
    </source>
</evidence>
<evidence type="ECO:0000313" key="2">
    <source>
        <dbReference type="Proteomes" id="UP000275078"/>
    </source>
</evidence>
<dbReference type="Proteomes" id="UP000275078">
    <property type="component" value="Unassembled WGS sequence"/>
</dbReference>
<keyword evidence="2" id="KW-1185">Reference proteome</keyword>
<proteinExistence type="predicted"/>